<reference evidence="2 3" key="1">
    <citation type="submission" date="2021-01" db="EMBL/GenBank/DDBJ databases">
        <title>Actinoplanes sp. nov. LDG1-01 isolated from lichen.</title>
        <authorList>
            <person name="Saeng-In P."/>
            <person name="Phongsopitanun W."/>
            <person name="Kanchanasin P."/>
            <person name="Yuki M."/>
            <person name="Kudo T."/>
            <person name="Ohkuma M."/>
            <person name="Tanasupawat S."/>
        </authorList>
    </citation>
    <scope>NUCLEOTIDE SEQUENCE [LARGE SCALE GENOMIC DNA]</scope>
    <source>
        <strain evidence="2 3">LDG1-01</strain>
    </source>
</reference>
<dbReference type="Pfam" id="PF11907">
    <property type="entry name" value="DUF3427"/>
    <property type="match status" value="1"/>
</dbReference>
<dbReference type="Proteomes" id="UP000598996">
    <property type="component" value="Unassembled WGS sequence"/>
</dbReference>
<proteinExistence type="predicted"/>
<evidence type="ECO:0000313" key="3">
    <source>
        <dbReference type="Proteomes" id="UP000598996"/>
    </source>
</evidence>
<dbReference type="InterPro" id="IPR021835">
    <property type="entry name" value="DUF3427"/>
</dbReference>
<comment type="caution">
    <text evidence="2">The sequence shown here is derived from an EMBL/GenBank/DDBJ whole genome shotgun (WGS) entry which is preliminary data.</text>
</comment>
<organism evidence="2 3">
    <name type="scientific">Paractinoplanes lichenicola</name>
    <dbReference type="NCBI Taxonomy" id="2802976"/>
    <lineage>
        <taxon>Bacteria</taxon>
        <taxon>Bacillati</taxon>
        <taxon>Actinomycetota</taxon>
        <taxon>Actinomycetes</taxon>
        <taxon>Micromonosporales</taxon>
        <taxon>Micromonosporaceae</taxon>
        <taxon>Paractinoplanes</taxon>
    </lineage>
</organism>
<evidence type="ECO:0000259" key="1">
    <source>
        <dbReference type="Pfam" id="PF11907"/>
    </source>
</evidence>
<name>A0ABS1W5X7_9ACTN</name>
<dbReference type="EMBL" id="JAENHO010000026">
    <property type="protein sequence ID" value="MBL7262141.1"/>
    <property type="molecule type" value="Genomic_DNA"/>
</dbReference>
<dbReference type="RefSeq" id="WP_203078683.1">
    <property type="nucleotide sequence ID" value="NZ_JAENHO010000026.1"/>
</dbReference>
<keyword evidence="3" id="KW-1185">Reference proteome</keyword>
<gene>
    <name evidence="2" type="ORF">JKJ07_48510</name>
</gene>
<accession>A0ABS1W5X7</accession>
<protein>
    <submittedName>
        <fullName evidence="2">DUF3427 domain-containing protein</fullName>
    </submittedName>
</protein>
<evidence type="ECO:0000313" key="2">
    <source>
        <dbReference type="EMBL" id="MBL7262141.1"/>
    </source>
</evidence>
<feature type="domain" description="DUF3427" evidence="1">
    <location>
        <begin position="19"/>
        <end position="163"/>
    </location>
</feature>
<sequence>MLEKLRQTGGNSALADIPLQVHGRYTRIEILAAVGAGEGAKVPDWREGVYDAAKARADLLIFTLDKTSGDFSPTTRYRDYAISPELIHWESQSTLPAASPTGQRYQRHATMNRRILLFARARADERAFWFLGPATYVSHEGERPMAITWRLETPLSGDLFTAFAAAVA</sequence>